<feature type="region of interest" description="Disordered" evidence="1">
    <location>
        <begin position="37"/>
        <end position="68"/>
    </location>
</feature>
<feature type="compositionally biased region" description="Basic and acidic residues" evidence="1">
    <location>
        <begin position="37"/>
        <end position="50"/>
    </location>
</feature>
<evidence type="ECO:0000256" key="1">
    <source>
        <dbReference type="SAM" id="MobiDB-lite"/>
    </source>
</evidence>
<sequence length="68" mass="7312">MYVRLEWCDLAMLTSSGLSLLSNLAYRLSLDSSTLVDGKDHKGDAGEISHSDQGNSGSGREPRVVDEA</sequence>
<organism evidence="3">
    <name type="scientific">Camponotus floridanus</name>
    <name type="common">Florida carpenter ant</name>
    <dbReference type="NCBI Taxonomy" id="104421"/>
    <lineage>
        <taxon>Eukaryota</taxon>
        <taxon>Metazoa</taxon>
        <taxon>Ecdysozoa</taxon>
        <taxon>Arthropoda</taxon>
        <taxon>Hexapoda</taxon>
        <taxon>Insecta</taxon>
        <taxon>Pterygota</taxon>
        <taxon>Neoptera</taxon>
        <taxon>Endopterygota</taxon>
        <taxon>Hymenoptera</taxon>
        <taxon>Apocrita</taxon>
        <taxon>Aculeata</taxon>
        <taxon>Formicoidea</taxon>
        <taxon>Formicidae</taxon>
        <taxon>Formicinae</taxon>
        <taxon>Camponotus</taxon>
    </lineage>
</organism>
<dbReference type="AlphaFoldDB" id="E1ZYE9"/>
<keyword evidence="3" id="KW-1185">Reference proteome</keyword>
<dbReference type="Proteomes" id="UP000000311">
    <property type="component" value="Unassembled WGS sequence"/>
</dbReference>
<gene>
    <name evidence="2" type="ORF">EAG_06490</name>
</gene>
<dbReference type="InParanoid" id="E1ZYE9"/>
<dbReference type="EMBL" id="GL435204">
    <property type="protein sequence ID" value="EFN73848.1"/>
    <property type="molecule type" value="Genomic_DNA"/>
</dbReference>
<accession>E1ZYE9</accession>
<name>E1ZYE9_CAMFO</name>
<evidence type="ECO:0000313" key="2">
    <source>
        <dbReference type="EMBL" id="EFN73848.1"/>
    </source>
</evidence>
<protein>
    <submittedName>
        <fullName evidence="2">Uncharacterized protein</fullName>
    </submittedName>
</protein>
<evidence type="ECO:0000313" key="3">
    <source>
        <dbReference type="Proteomes" id="UP000000311"/>
    </source>
</evidence>
<reference evidence="2 3" key="1">
    <citation type="journal article" date="2010" name="Science">
        <title>Genomic comparison of the ants Camponotus floridanus and Harpegnathos saltator.</title>
        <authorList>
            <person name="Bonasio R."/>
            <person name="Zhang G."/>
            <person name="Ye C."/>
            <person name="Mutti N.S."/>
            <person name="Fang X."/>
            <person name="Qin N."/>
            <person name="Donahue G."/>
            <person name="Yang P."/>
            <person name="Li Q."/>
            <person name="Li C."/>
            <person name="Zhang P."/>
            <person name="Huang Z."/>
            <person name="Berger S.L."/>
            <person name="Reinberg D."/>
            <person name="Wang J."/>
            <person name="Liebig J."/>
        </authorList>
    </citation>
    <scope>NUCLEOTIDE SEQUENCE [LARGE SCALE GENOMIC DNA]</scope>
    <source>
        <strain evidence="3">C129</strain>
    </source>
</reference>
<proteinExistence type="predicted"/>